<dbReference type="EMBL" id="CYRX01000024">
    <property type="protein sequence ID" value="CUH60129.1"/>
    <property type="molecule type" value="Genomic_DNA"/>
</dbReference>
<evidence type="ECO:0000313" key="3">
    <source>
        <dbReference type="Proteomes" id="UP000051298"/>
    </source>
</evidence>
<dbReference type="GO" id="GO:0004722">
    <property type="term" value="F:protein serine/threonine phosphatase activity"/>
    <property type="evidence" value="ECO:0007669"/>
    <property type="project" value="UniProtKB-EC"/>
</dbReference>
<name>A0A0P1EY97_9RHOB</name>
<dbReference type="AlphaFoldDB" id="A0A0P1EY97"/>
<accession>A0A0P1EY97</accession>
<evidence type="ECO:0000313" key="2">
    <source>
        <dbReference type="EMBL" id="CUH60129.1"/>
    </source>
</evidence>
<dbReference type="SMART" id="SM00332">
    <property type="entry name" value="PP2Cc"/>
    <property type="match status" value="1"/>
</dbReference>
<keyword evidence="2" id="KW-0378">Hydrolase</keyword>
<gene>
    <name evidence="2" type="primary">stp</name>
    <name evidence="2" type="ORF">THS5294_01418</name>
</gene>
<dbReference type="Proteomes" id="UP000051298">
    <property type="component" value="Unassembled WGS sequence"/>
</dbReference>
<dbReference type="CDD" id="cd00143">
    <property type="entry name" value="PP2Cc"/>
    <property type="match status" value="1"/>
</dbReference>
<dbReference type="SUPFAM" id="SSF81606">
    <property type="entry name" value="PP2C-like"/>
    <property type="match status" value="1"/>
</dbReference>
<dbReference type="RefSeq" id="WP_058123171.1">
    <property type="nucleotide sequence ID" value="NZ_CYRX01000024.1"/>
</dbReference>
<reference evidence="2 3" key="1">
    <citation type="submission" date="2015-09" db="EMBL/GenBank/DDBJ databases">
        <authorList>
            <consortium name="Swine Surveillance"/>
        </authorList>
    </citation>
    <scope>NUCLEOTIDE SEQUENCE [LARGE SCALE GENOMIC DNA]</scope>
    <source>
        <strain evidence="2 3">CECT 5294</strain>
    </source>
</reference>
<feature type="domain" description="PPM-type phosphatase" evidence="1">
    <location>
        <begin position="10"/>
        <end position="262"/>
    </location>
</feature>
<dbReference type="Pfam" id="PF13672">
    <property type="entry name" value="PP2C_2"/>
    <property type="match status" value="1"/>
</dbReference>
<dbReference type="InterPro" id="IPR036457">
    <property type="entry name" value="PPM-type-like_dom_sf"/>
</dbReference>
<sequence>MHKQCEPVFAFDVASAMSRGARDYQEDAMLADIASGADLGFVILADGMGGHAAGDVASQIVLTEVFRALTFMRSEMVADRTCIPETLRDAARAANSRLRSHVEMHSECSGMGSTLVVAVLIGDELHWISIGDSPLFLFRDNELTQLNEDHSMSRAIDTMVAAGAMSAAEGKDHPDRNVLTSVLYGKPIPHMDCPEVPLTLKGGDTLIVASDGLQFLPNVEIEAVLRDQPLSGSAEISDSLMEGLERLQDPDLDNVSLSVVQVKTARTGSGVRPVVPLRVIETGSIPDFVQPMFSIRPRTKGAAG</sequence>
<dbReference type="PROSITE" id="PS51746">
    <property type="entry name" value="PPM_2"/>
    <property type="match status" value="1"/>
</dbReference>
<proteinExistence type="predicted"/>
<evidence type="ECO:0000259" key="1">
    <source>
        <dbReference type="PROSITE" id="PS51746"/>
    </source>
</evidence>
<dbReference type="PANTHER" id="PTHR47992">
    <property type="entry name" value="PROTEIN PHOSPHATASE"/>
    <property type="match status" value="1"/>
</dbReference>
<dbReference type="Gene3D" id="3.60.40.10">
    <property type="entry name" value="PPM-type phosphatase domain"/>
    <property type="match status" value="1"/>
</dbReference>
<organism evidence="2 3">
    <name type="scientific">Thalassobacter stenotrophicus</name>
    <dbReference type="NCBI Taxonomy" id="266809"/>
    <lineage>
        <taxon>Bacteria</taxon>
        <taxon>Pseudomonadati</taxon>
        <taxon>Pseudomonadota</taxon>
        <taxon>Alphaproteobacteria</taxon>
        <taxon>Rhodobacterales</taxon>
        <taxon>Roseobacteraceae</taxon>
        <taxon>Thalassobacter</taxon>
    </lineage>
</organism>
<dbReference type="EC" id="3.1.3.16" evidence="2"/>
<dbReference type="SMART" id="SM00331">
    <property type="entry name" value="PP2C_SIG"/>
    <property type="match status" value="1"/>
</dbReference>
<dbReference type="InterPro" id="IPR015655">
    <property type="entry name" value="PP2C"/>
</dbReference>
<dbReference type="InterPro" id="IPR001932">
    <property type="entry name" value="PPM-type_phosphatase-like_dom"/>
</dbReference>
<protein>
    <submittedName>
        <fullName evidence="2">Serine/threonine phosphatase stp</fullName>
        <ecNumber evidence="2">3.1.3.16</ecNumber>
    </submittedName>
</protein>